<organism evidence="4">
    <name type="scientific">uncultured bacterium P2N8</name>
    <dbReference type="NCBI Taxonomy" id="1748285"/>
    <lineage>
        <taxon>Bacteria</taxon>
        <taxon>environmental samples</taxon>
    </lineage>
</organism>
<dbReference type="Gene3D" id="3.40.50.920">
    <property type="match status" value="1"/>
</dbReference>
<reference evidence="4" key="1">
    <citation type="submission" date="2015-10" db="EMBL/GenBank/DDBJ databases">
        <title>Biosynthesis of SCL-MCL polyhydroxyalkanoates by metagenomic clones in Pseudomonas putida.</title>
        <authorList>
            <person name="Cheng J."/>
            <person name="Charles T.C."/>
        </authorList>
    </citation>
    <scope>NUCLEOTIDE SEQUENCE</scope>
</reference>
<protein>
    <submittedName>
        <fullName evidence="4">2-ketoglutarate: NADP oxidoreductase, alpha subunit</fullName>
    </submittedName>
</protein>
<dbReference type="Pfam" id="PF01558">
    <property type="entry name" value="POR"/>
    <property type="match status" value="1"/>
</dbReference>
<dbReference type="GO" id="GO:0016903">
    <property type="term" value="F:oxidoreductase activity, acting on the aldehyde or oxo group of donors"/>
    <property type="evidence" value="ECO:0007669"/>
    <property type="project" value="InterPro"/>
</dbReference>
<dbReference type="SUPFAM" id="SSF52922">
    <property type="entry name" value="TK C-terminal domain-like"/>
    <property type="match status" value="1"/>
</dbReference>
<evidence type="ECO:0000313" key="4">
    <source>
        <dbReference type="EMBL" id="ALV86737.1"/>
    </source>
</evidence>
<dbReference type="PANTHER" id="PTHR32154">
    <property type="entry name" value="PYRUVATE-FLAVODOXIN OXIDOREDUCTASE-RELATED"/>
    <property type="match status" value="1"/>
</dbReference>
<dbReference type="InterPro" id="IPR022367">
    <property type="entry name" value="2-oxoacid/accept_OxRdtase_asu"/>
</dbReference>
<evidence type="ECO:0000259" key="3">
    <source>
        <dbReference type="Pfam" id="PF01855"/>
    </source>
</evidence>
<dbReference type="CDD" id="cd07034">
    <property type="entry name" value="TPP_PYR_PFOR_IOR-alpha_like"/>
    <property type="match status" value="1"/>
</dbReference>
<dbReference type="PANTHER" id="PTHR32154:SF29">
    <property type="entry name" value="BLR6743 PROTEIN"/>
    <property type="match status" value="1"/>
</dbReference>
<dbReference type="SUPFAM" id="SSF52518">
    <property type="entry name" value="Thiamin diphosphate-binding fold (THDP-binding)"/>
    <property type="match status" value="1"/>
</dbReference>
<dbReference type="InterPro" id="IPR002880">
    <property type="entry name" value="Pyrv_Fd/Flavodoxin_OxRdtase_N"/>
</dbReference>
<dbReference type="NCBIfam" id="TIGR03710">
    <property type="entry name" value="OAFO_sf"/>
    <property type="match status" value="1"/>
</dbReference>
<dbReference type="GO" id="GO:0006979">
    <property type="term" value="P:response to oxidative stress"/>
    <property type="evidence" value="ECO:0007669"/>
    <property type="project" value="TreeGrafter"/>
</dbReference>
<dbReference type="InterPro" id="IPR009014">
    <property type="entry name" value="Transketo_C/PFOR_II"/>
</dbReference>
<dbReference type="Gene3D" id="3.40.920.10">
    <property type="entry name" value="Pyruvate-ferredoxin oxidoreductase, PFOR, domain III"/>
    <property type="match status" value="1"/>
</dbReference>
<evidence type="ECO:0000259" key="2">
    <source>
        <dbReference type="Pfam" id="PF01558"/>
    </source>
</evidence>
<proteinExistence type="predicted"/>
<dbReference type="AlphaFoldDB" id="A0A0U3TSD4"/>
<dbReference type="SUPFAM" id="SSF53323">
    <property type="entry name" value="Pyruvate-ferredoxin oxidoreductase, PFOR, domain III"/>
    <property type="match status" value="1"/>
</dbReference>
<keyword evidence="1" id="KW-0560">Oxidoreductase</keyword>
<feature type="domain" description="Pyruvate/ketoisovalerate oxidoreductase catalytic" evidence="2">
    <location>
        <begin position="19"/>
        <end position="184"/>
    </location>
</feature>
<dbReference type="InterPro" id="IPR019752">
    <property type="entry name" value="Pyrv/ketoisovalerate_OxRed_cat"/>
</dbReference>
<evidence type="ECO:0000256" key="1">
    <source>
        <dbReference type="ARBA" id="ARBA00023002"/>
    </source>
</evidence>
<sequence>MSRLAKVNEFVLRFANVNGTGSASANGLVARALFRMGLPVGPKNIFPSNIQGLPTWFEIRVSEAGYTGRRGTVDLMVAMNGQTFAEDVRSVEPGGYLLYDSSKPLAPELRRSDINFLDVPLTEMVTREFANPRQRLLFKNIAYVGVLSALLDIEPPVVAQLIREQFQGKEKLIPPNMQAFEMGRAAALERFACPLPMHAQRRDAIGDRILMDGNSAAGLGCVYAGATVAAWYPITPSTSLVDAFSAYCEDYRVNPDGSKRYAILQAEDELAAIGMVVGAAWNGARSFTATSGPGISLMTEFLGLAYYAEIPVVLFDIQRCGPSTGMPTRTQQSDLLSSAYASHGDTKHVLLFPASPKECFQMAAQAFDLAERLQTPVLVMSDLDLGMNDWLSEPLTWDDAYRPDRGKVLTTQQLDDGIQFYRYLDVDGDAIPYRTLPGTHPSKGAFFTRGSGHDRFGGYTEDGAKYQDNVDRLRRKFDTAATLLPDAVIERDAGSSAGIIYFGTSAEPMPEALDTLAAQGLDVDALRLRAFPFSKRVYDFIATHDTVFVVDQNRDGQLRAMLLIEGNLDPAKLVPVLSYDGMPVTADLLVRSISAHLEPVQALAMGASA</sequence>
<feature type="domain" description="Pyruvate flavodoxin/ferredoxin oxidoreductase pyrimidine binding" evidence="3">
    <location>
        <begin position="220"/>
        <end position="382"/>
    </location>
</feature>
<dbReference type="FunFam" id="3.40.50.970:FF:000022">
    <property type="entry name" value="2-oxoglutarate ferredoxin oxidoreductase alpha subunit"/>
    <property type="match status" value="1"/>
</dbReference>
<dbReference type="InterPro" id="IPR050722">
    <property type="entry name" value="Pyruvate:ferred/Flavod_OxRd"/>
</dbReference>
<name>A0A0U3TSD4_9BACT</name>
<dbReference type="InterPro" id="IPR029061">
    <property type="entry name" value="THDP-binding"/>
</dbReference>
<accession>A0A0U3TSD4</accession>
<dbReference type="Gene3D" id="3.40.50.970">
    <property type="match status" value="1"/>
</dbReference>
<dbReference type="InterPro" id="IPR002869">
    <property type="entry name" value="Pyrv_flavodox_OxRed_cen"/>
</dbReference>
<dbReference type="Pfam" id="PF01855">
    <property type="entry name" value="POR_N"/>
    <property type="match status" value="1"/>
</dbReference>
<dbReference type="EMBL" id="KT944274">
    <property type="protein sequence ID" value="ALV86737.1"/>
    <property type="molecule type" value="Genomic_DNA"/>
</dbReference>